<proteinExistence type="predicted"/>
<accession>M1PW49</accession>
<reference evidence="1 2" key="1">
    <citation type="submission" date="2012-10" db="EMBL/GenBank/DDBJ databases">
        <title>Complete genome sequence of Moumouvirus goulette.</title>
        <authorList>
            <person name="Fournous G."/>
            <person name="Bougalmi M."/>
            <person name="Colson P."/>
        </authorList>
    </citation>
    <scope>NUCLEOTIDE SEQUENCE [LARGE SCALE GENOMIC DNA]</scope>
</reference>
<evidence type="ECO:0000313" key="1">
    <source>
        <dbReference type="EMBL" id="AGF84957.1"/>
    </source>
</evidence>
<keyword evidence="2" id="KW-1185">Reference proteome</keyword>
<gene>
    <name evidence="1" type="ORF">glt_00148</name>
</gene>
<evidence type="ECO:0000313" key="2">
    <source>
        <dbReference type="Proteomes" id="UP000241071"/>
    </source>
</evidence>
<sequence>MNINKLSTFNNTIEEINELVPKIFRDKISRINFTSGFDNSFGIDLYSEISSFCYIEFNVQDIIITLHIDYVIYKSNDWNEEEPYIILGILKIHQKNYHIKYSCTNEKIKDKNIIVTKINKTNRLLKLLNLEISTHNIKMLEILINNLVWKTKVMCNLLNNNIYTEKLINANFI</sequence>
<name>M1PW49_9VIRU</name>
<dbReference type="Pfam" id="PF19231">
    <property type="entry name" value="DUF5884"/>
    <property type="match status" value="1"/>
</dbReference>
<dbReference type="InterPro" id="IPR045365">
    <property type="entry name" value="DUF5884"/>
</dbReference>
<organism evidence="1 2">
    <name type="scientific">Moumouvirus goulette</name>
    <dbReference type="NCBI Taxonomy" id="1247379"/>
    <lineage>
        <taxon>Viruses</taxon>
        <taxon>Varidnaviria</taxon>
        <taxon>Bamfordvirae</taxon>
        <taxon>Nucleocytoviricota</taxon>
        <taxon>Megaviricetes</taxon>
        <taxon>Imitervirales</taxon>
        <taxon>Mimiviridae</taxon>
        <taxon>Megamimivirinae</taxon>
        <taxon>Moumouvirus</taxon>
        <taxon>Moumouvirus goulettemassiliense</taxon>
    </lineage>
</organism>
<protein>
    <submittedName>
        <fullName evidence="1">Uncharacterized protein</fullName>
    </submittedName>
</protein>
<dbReference type="Proteomes" id="UP000241071">
    <property type="component" value="Segment"/>
</dbReference>
<dbReference type="EMBL" id="KC008572">
    <property type="protein sequence ID" value="AGF84957.1"/>
    <property type="molecule type" value="Genomic_DNA"/>
</dbReference>